<evidence type="ECO:0000313" key="10">
    <source>
        <dbReference type="Proteomes" id="UP000092730"/>
    </source>
</evidence>
<evidence type="ECO:0000256" key="3">
    <source>
        <dbReference type="ARBA" id="ARBA00022692"/>
    </source>
</evidence>
<feature type="domain" description="Major facilitator superfamily (MFS) profile" evidence="8">
    <location>
        <begin position="56"/>
        <end position="453"/>
    </location>
</feature>
<accession>A0AAJ8M9Y6</accession>
<evidence type="ECO:0000313" key="9">
    <source>
        <dbReference type="EMBL" id="WVW84268.1"/>
    </source>
</evidence>
<feature type="transmembrane region" description="Helical" evidence="7">
    <location>
        <begin position="126"/>
        <end position="144"/>
    </location>
</feature>
<dbReference type="Pfam" id="PF07690">
    <property type="entry name" value="MFS_1"/>
    <property type="match status" value="1"/>
</dbReference>
<name>A0AAJ8M9Y6_9TREE</name>
<feature type="transmembrane region" description="Helical" evidence="7">
    <location>
        <begin position="290"/>
        <end position="316"/>
    </location>
</feature>
<evidence type="ECO:0000256" key="1">
    <source>
        <dbReference type="ARBA" id="ARBA00004141"/>
    </source>
</evidence>
<evidence type="ECO:0000256" key="5">
    <source>
        <dbReference type="ARBA" id="ARBA00023136"/>
    </source>
</evidence>
<dbReference type="GO" id="GO:0016020">
    <property type="term" value="C:membrane"/>
    <property type="evidence" value="ECO:0007669"/>
    <property type="project" value="UniProtKB-SubCell"/>
</dbReference>
<dbReference type="PROSITE" id="PS50850">
    <property type="entry name" value="MFS"/>
    <property type="match status" value="1"/>
</dbReference>
<dbReference type="EMBL" id="CP144544">
    <property type="protein sequence ID" value="WVW84268.1"/>
    <property type="molecule type" value="Genomic_DNA"/>
</dbReference>
<evidence type="ECO:0000256" key="4">
    <source>
        <dbReference type="ARBA" id="ARBA00022989"/>
    </source>
</evidence>
<feature type="transmembrane region" description="Helical" evidence="7">
    <location>
        <begin position="185"/>
        <end position="208"/>
    </location>
</feature>
<dbReference type="GO" id="GO:0022857">
    <property type="term" value="F:transmembrane transporter activity"/>
    <property type="evidence" value="ECO:0007669"/>
    <property type="project" value="InterPro"/>
</dbReference>
<feature type="transmembrane region" description="Helical" evidence="7">
    <location>
        <begin position="328"/>
        <end position="350"/>
    </location>
</feature>
<feature type="compositionally biased region" description="Low complexity" evidence="6">
    <location>
        <begin position="29"/>
        <end position="45"/>
    </location>
</feature>
<dbReference type="InterPro" id="IPR011701">
    <property type="entry name" value="MFS"/>
</dbReference>
<organism evidence="9 10">
    <name type="scientific">Kwoniella bestiolae CBS 10118</name>
    <dbReference type="NCBI Taxonomy" id="1296100"/>
    <lineage>
        <taxon>Eukaryota</taxon>
        <taxon>Fungi</taxon>
        <taxon>Dikarya</taxon>
        <taxon>Basidiomycota</taxon>
        <taxon>Agaricomycotina</taxon>
        <taxon>Tremellomycetes</taxon>
        <taxon>Tremellales</taxon>
        <taxon>Cryptococcaceae</taxon>
        <taxon>Kwoniella</taxon>
    </lineage>
</organism>
<dbReference type="SUPFAM" id="SSF103473">
    <property type="entry name" value="MFS general substrate transporter"/>
    <property type="match status" value="1"/>
</dbReference>
<evidence type="ECO:0000259" key="8">
    <source>
        <dbReference type="PROSITE" id="PS50850"/>
    </source>
</evidence>
<dbReference type="PANTHER" id="PTHR23504">
    <property type="entry name" value="MAJOR FACILITATOR SUPERFAMILY DOMAIN-CONTAINING PROTEIN 10"/>
    <property type="match status" value="1"/>
</dbReference>
<reference evidence="9" key="2">
    <citation type="submission" date="2024-02" db="EMBL/GenBank/DDBJ databases">
        <title>Comparative genomics of Cryptococcus and Kwoniella reveals pathogenesis evolution and contrasting modes of karyotype evolution via chromosome fusion or intercentromeric recombination.</title>
        <authorList>
            <person name="Coelho M.A."/>
            <person name="David-Palma M."/>
            <person name="Shea T."/>
            <person name="Bowers K."/>
            <person name="McGinley-Smith S."/>
            <person name="Mohammad A.W."/>
            <person name="Gnirke A."/>
            <person name="Yurkov A.M."/>
            <person name="Nowrousian M."/>
            <person name="Sun S."/>
            <person name="Cuomo C.A."/>
            <person name="Heitman J."/>
        </authorList>
    </citation>
    <scope>NUCLEOTIDE SEQUENCE</scope>
    <source>
        <strain evidence="9">CBS 10118</strain>
    </source>
</reference>
<feature type="compositionally biased region" description="Polar residues" evidence="6">
    <location>
        <begin position="16"/>
        <end position="28"/>
    </location>
</feature>
<evidence type="ECO:0000256" key="6">
    <source>
        <dbReference type="SAM" id="MobiDB-lite"/>
    </source>
</evidence>
<keyword evidence="10" id="KW-1185">Reference proteome</keyword>
<feature type="transmembrane region" description="Helical" evidence="7">
    <location>
        <begin position="228"/>
        <end position="252"/>
    </location>
</feature>
<evidence type="ECO:0000256" key="7">
    <source>
        <dbReference type="SAM" id="Phobius"/>
    </source>
</evidence>
<proteinExistence type="predicted"/>
<keyword evidence="2" id="KW-0813">Transport</keyword>
<feature type="compositionally biased region" description="Basic and acidic residues" evidence="6">
    <location>
        <begin position="1"/>
        <end position="10"/>
    </location>
</feature>
<feature type="transmembrane region" description="Helical" evidence="7">
    <location>
        <begin position="150"/>
        <end position="173"/>
    </location>
</feature>
<dbReference type="Gene3D" id="1.20.1250.20">
    <property type="entry name" value="MFS general substrate transporter like domains"/>
    <property type="match status" value="1"/>
</dbReference>
<dbReference type="KEGG" id="kbi:30209820"/>
<feature type="transmembrane region" description="Helical" evidence="7">
    <location>
        <begin position="61"/>
        <end position="82"/>
    </location>
</feature>
<dbReference type="InterPro" id="IPR036259">
    <property type="entry name" value="MFS_trans_sf"/>
</dbReference>
<feature type="transmembrane region" description="Helical" evidence="7">
    <location>
        <begin position="94"/>
        <end position="114"/>
    </location>
</feature>
<gene>
    <name evidence="9" type="ORF">I302_106298</name>
</gene>
<protein>
    <recommendedName>
        <fullName evidence="8">Major facilitator superfamily (MFS) profile domain-containing protein</fullName>
    </recommendedName>
</protein>
<dbReference type="GeneID" id="30209820"/>
<dbReference type="Proteomes" id="UP000092730">
    <property type="component" value="Chromosome 4"/>
</dbReference>
<dbReference type="AlphaFoldDB" id="A0AAJ8M9Y6"/>
<evidence type="ECO:0000256" key="2">
    <source>
        <dbReference type="ARBA" id="ARBA00022448"/>
    </source>
</evidence>
<feature type="region of interest" description="Disordered" evidence="6">
    <location>
        <begin position="1"/>
        <end position="46"/>
    </location>
</feature>
<comment type="subcellular location">
    <subcellularLocation>
        <location evidence="1">Membrane</location>
        <topology evidence="1">Multi-pass membrane protein</topology>
    </subcellularLocation>
</comment>
<keyword evidence="4 7" id="KW-1133">Transmembrane helix</keyword>
<dbReference type="RefSeq" id="XP_019046671.2">
    <property type="nucleotide sequence ID" value="XM_019192041.2"/>
</dbReference>
<reference evidence="9" key="1">
    <citation type="submission" date="2013-07" db="EMBL/GenBank/DDBJ databases">
        <authorList>
            <consortium name="The Broad Institute Genome Sequencing Platform"/>
            <person name="Cuomo C."/>
            <person name="Litvintseva A."/>
            <person name="Chen Y."/>
            <person name="Heitman J."/>
            <person name="Sun S."/>
            <person name="Springer D."/>
            <person name="Dromer F."/>
            <person name="Young S.K."/>
            <person name="Zeng Q."/>
            <person name="Gargeya S."/>
            <person name="Fitzgerald M."/>
            <person name="Abouelleil A."/>
            <person name="Alvarado L."/>
            <person name="Berlin A.M."/>
            <person name="Chapman S.B."/>
            <person name="Dewar J."/>
            <person name="Goldberg J."/>
            <person name="Griggs A."/>
            <person name="Gujja S."/>
            <person name="Hansen M."/>
            <person name="Howarth C."/>
            <person name="Imamovic A."/>
            <person name="Larimer J."/>
            <person name="McCowan C."/>
            <person name="Murphy C."/>
            <person name="Pearson M."/>
            <person name="Priest M."/>
            <person name="Roberts A."/>
            <person name="Saif S."/>
            <person name="Shea T."/>
            <person name="Sykes S."/>
            <person name="Wortman J."/>
            <person name="Nusbaum C."/>
            <person name="Birren B."/>
        </authorList>
    </citation>
    <scope>NUCLEOTIDE SEQUENCE</scope>
    <source>
        <strain evidence="9">CBS 10118</strain>
    </source>
</reference>
<keyword evidence="3 7" id="KW-0812">Transmembrane</keyword>
<sequence>MRADNEERRPLLPRATSITSSSSHQNDNTSPSISSISSAETSPSPHVENVPIPYLRLFPIFLIRIAVPLTYSLIFPSIVPYLEHLKVPTGEIGLYAGIAEGSFMIVSAITAPIWGRLADRYGRKRCVIYGWLIGIVASALVGFGRGRRGVWWVIFWRGAAGINPTGVLARVLIAEISHPTNRARIFALYSPISSIGMMLGSLCGGGLAMPYGRLPAWLGGRSQILREWPFALPCLVGVGFSAISLIICQIMLEETRPPQDPTGASDGPETRVQARSTISLMKEIMGLPKFGLTISIYASLMFAMFSFDGIFVIYVLTPIQSGGLGLTASTSGILTSLFILSFILISPFLGPHLQSRLGFRNTLSTVTGIIPLEALMIPLGQYVARASPHSMVCRLAVLVLQGEMKCFHLMGWPMSDQLMISLFDSYPYLLATGSAMTSIVGTTCRAFSPGITG</sequence>
<keyword evidence="5 7" id="KW-0472">Membrane</keyword>
<dbReference type="InterPro" id="IPR020846">
    <property type="entry name" value="MFS_dom"/>
</dbReference>
<dbReference type="PANTHER" id="PTHR23504:SF15">
    <property type="entry name" value="MAJOR FACILITATOR SUPERFAMILY (MFS) PROFILE DOMAIN-CONTAINING PROTEIN"/>
    <property type="match status" value="1"/>
</dbReference>